<dbReference type="InterPro" id="IPR039425">
    <property type="entry name" value="RNA_pol_sigma-70-like"/>
</dbReference>
<feature type="domain" description="RNA polymerase sigma factor 70 region 4 type 2" evidence="6">
    <location>
        <begin position="121"/>
        <end position="170"/>
    </location>
</feature>
<feature type="domain" description="RNA polymerase sigma-70 region 2" evidence="5">
    <location>
        <begin position="20"/>
        <end position="88"/>
    </location>
</feature>
<dbReference type="PANTHER" id="PTHR43133:SF51">
    <property type="entry name" value="RNA POLYMERASE SIGMA FACTOR"/>
    <property type="match status" value="1"/>
</dbReference>
<dbReference type="GO" id="GO:0016987">
    <property type="term" value="F:sigma factor activity"/>
    <property type="evidence" value="ECO:0007669"/>
    <property type="project" value="UniProtKB-KW"/>
</dbReference>
<dbReference type="GO" id="GO:0003677">
    <property type="term" value="F:DNA binding"/>
    <property type="evidence" value="ECO:0007669"/>
    <property type="project" value="InterPro"/>
</dbReference>
<evidence type="ECO:0000256" key="1">
    <source>
        <dbReference type="ARBA" id="ARBA00010641"/>
    </source>
</evidence>
<name>A0A644XAB0_9ZZZZ</name>
<dbReference type="SUPFAM" id="SSF88946">
    <property type="entry name" value="Sigma2 domain of RNA polymerase sigma factors"/>
    <property type="match status" value="1"/>
</dbReference>
<gene>
    <name evidence="7" type="ORF">SDC9_57442</name>
</gene>
<organism evidence="7">
    <name type="scientific">bioreactor metagenome</name>
    <dbReference type="NCBI Taxonomy" id="1076179"/>
    <lineage>
        <taxon>unclassified sequences</taxon>
        <taxon>metagenomes</taxon>
        <taxon>ecological metagenomes</taxon>
    </lineage>
</organism>
<dbReference type="EMBL" id="VSSQ01001784">
    <property type="protein sequence ID" value="MPM11103.1"/>
    <property type="molecule type" value="Genomic_DNA"/>
</dbReference>
<dbReference type="PANTHER" id="PTHR43133">
    <property type="entry name" value="RNA POLYMERASE ECF-TYPE SIGMA FACTO"/>
    <property type="match status" value="1"/>
</dbReference>
<dbReference type="InterPro" id="IPR036388">
    <property type="entry name" value="WH-like_DNA-bd_sf"/>
</dbReference>
<keyword evidence="4" id="KW-0804">Transcription</keyword>
<accession>A0A644XAB0</accession>
<comment type="caution">
    <text evidence="7">The sequence shown here is derived from an EMBL/GenBank/DDBJ whole genome shotgun (WGS) entry which is preliminary data.</text>
</comment>
<evidence type="ECO:0000256" key="3">
    <source>
        <dbReference type="ARBA" id="ARBA00023082"/>
    </source>
</evidence>
<dbReference type="Pfam" id="PF04542">
    <property type="entry name" value="Sigma70_r2"/>
    <property type="match status" value="1"/>
</dbReference>
<dbReference type="InterPro" id="IPR013249">
    <property type="entry name" value="RNA_pol_sigma70_r4_t2"/>
</dbReference>
<dbReference type="Gene3D" id="1.10.10.10">
    <property type="entry name" value="Winged helix-like DNA-binding domain superfamily/Winged helix DNA-binding domain"/>
    <property type="match status" value="1"/>
</dbReference>
<dbReference type="NCBIfam" id="TIGR02937">
    <property type="entry name" value="sigma70-ECF"/>
    <property type="match status" value="1"/>
</dbReference>
<evidence type="ECO:0000313" key="7">
    <source>
        <dbReference type="EMBL" id="MPM11103.1"/>
    </source>
</evidence>
<dbReference type="Pfam" id="PF08281">
    <property type="entry name" value="Sigma70_r4_2"/>
    <property type="match status" value="1"/>
</dbReference>
<dbReference type="SUPFAM" id="SSF88659">
    <property type="entry name" value="Sigma3 and sigma4 domains of RNA polymerase sigma factors"/>
    <property type="match status" value="1"/>
</dbReference>
<protein>
    <submittedName>
        <fullName evidence="7">Uncharacterized protein</fullName>
    </submittedName>
</protein>
<evidence type="ECO:0000259" key="5">
    <source>
        <dbReference type="Pfam" id="PF04542"/>
    </source>
</evidence>
<dbReference type="InterPro" id="IPR013325">
    <property type="entry name" value="RNA_pol_sigma_r2"/>
</dbReference>
<keyword evidence="2" id="KW-0805">Transcription regulation</keyword>
<reference evidence="7" key="1">
    <citation type="submission" date="2019-08" db="EMBL/GenBank/DDBJ databases">
        <authorList>
            <person name="Kucharzyk K."/>
            <person name="Murdoch R.W."/>
            <person name="Higgins S."/>
            <person name="Loffler F."/>
        </authorList>
    </citation>
    <scope>NUCLEOTIDE SEQUENCE</scope>
</reference>
<dbReference type="InterPro" id="IPR013324">
    <property type="entry name" value="RNA_pol_sigma_r3/r4-like"/>
</dbReference>
<proteinExistence type="inferred from homology"/>
<comment type="similarity">
    <text evidence="1">Belongs to the sigma-70 factor family. ECF subfamily.</text>
</comment>
<dbReference type="Gene3D" id="1.10.1740.10">
    <property type="match status" value="1"/>
</dbReference>
<keyword evidence="3" id="KW-0731">Sigma factor</keyword>
<dbReference type="InterPro" id="IPR007627">
    <property type="entry name" value="RNA_pol_sigma70_r2"/>
</dbReference>
<dbReference type="GO" id="GO:0006352">
    <property type="term" value="P:DNA-templated transcription initiation"/>
    <property type="evidence" value="ECO:0007669"/>
    <property type="project" value="InterPro"/>
</dbReference>
<evidence type="ECO:0000256" key="2">
    <source>
        <dbReference type="ARBA" id="ARBA00023015"/>
    </source>
</evidence>
<evidence type="ECO:0000256" key="4">
    <source>
        <dbReference type="ARBA" id="ARBA00023163"/>
    </source>
</evidence>
<evidence type="ECO:0000259" key="6">
    <source>
        <dbReference type="Pfam" id="PF08281"/>
    </source>
</evidence>
<dbReference type="AlphaFoldDB" id="A0A644XAB0"/>
<dbReference type="InterPro" id="IPR014284">
    <property type="entry name" value="RNA_pol_sigma-70_dom"/>
</dbReference>
<sequence>MMVFNLENLSDQDFIDKFSRDYERLMFFTVKKYTSNLSDQEDIVQDALLKLMNKVSVIRPLPCYILAGYVVSTIRNTAINYLKRQRRRQSRCGSLEDEAFVAGESPSLDELLILAEQRERLSERWNDLSEKDRILLEGKYIFDCTDEELAIRLNCKASNIRMRLSRARRRAMKLLIEREEGAGL</sequence>